<dbReference type="GO" id="GO:0003677">
    <property type="term" value="F:DNA binding"/>
    <property type="evidence" value="ECO:0007669"/>
    <property type="project" value="UniProtKB-KW"/>
</dbReference>
<dbReference type="EMBL" id="JARAOO010000014">
    <property type="protein sequence ID" value="KAJ7942857.1"/>
    <property type="molecule type" value="Genomic_DNA"/>
</dbReference>
<comment type="subcellular location">
    <subcellularLocation>
        <location evidence="1">Nucleus</location>
    </subcellularLocation>
</comment>
<evidence type="ECO:0000313" key="5">
    <source>
        <dbReference type="Proteomes" id="UP001163823"/>
    </source>
</evidence>
<dbReference type="AlphaFoldDB" id="A0AAD7KNQ8"/>
<sequence>MKGDQNSGDMVIIVEKREKEKEGENEVEILKRMISSHSLYERLVEIHLNCLKVGFDEIGDQIDKQNALKIKQANYKLKVATVPGSCPELEYFMVYTTL</sequence>
<evidence type="ECO:0000256" key="1">
    <source>
        <dbReference type="ARBA" id="ARBA00004123"/>
    </source>
</evidence>
<feature type="domain" description="KNOX1" evidence="3">
    <location>
        <begin position="28"/>
        <end position="67"/>
    </location>
</feature>
<dbReference type="PANTHER" id="PTHR48268:SF2">
    <property type="entry name" value="PROTEIN KNATM"/>
    <property type="match status" value="1"/>
</dbReference>
<dbReference type="InterPro" id="IPR005540">
    <property type="entry name" value="KNOX1"/>
</dbReference>
<dbReference type="PANTHER" id="PTHR48268">
    <property type="entry name" value="HOMEOBOX PROTEIN KNOTTED-1-LIKE 6 ISOFORM X1"/>
    <property type="match status" value="1"/>
</dbReference>
<comment type="caution">
    <text evidence="4">The sequence shown here is derived from an EMBL/GenBank/DDBJ whole genome shotgun (WGS) entry which is preliminary data.</text>
</comment>
<accession>A0AAD7KNQ8</accession>
<evidence type="ECO:0000259" key="3">
    <source>
        <dbReference type="SMART" id="SM01255"/>
    </source>
</evidence>
<keyword evidence="2" id="KW-0539">Nucleus</keyword>
<keyword evidence="5" id="KW-1185">Reference proteome</keyword>
<name>A0AAD7KNQ8_QUISA</name>
<gene>
    <name evidence="4" type="ORF">O6P43_032474</name>
</gene>
<evidence type="ECO:0000256" key="2">
    <source>
        <dbReference type="ARBA" id="ARBA00023242"/>
    </source>
</evidence>
<dbReference type="Proteomes" id="UP001163823">
    <property type="component" value="Chromosome 14"/>
</dbReference>
<evidence type="ECO:0000313" key="4">
    <source>
        <dbReference type="EMBL" id="KAJ7942857.1"/>
    </source>
</evidence>
<dbReference type="SMART" id="SM01255">
    <property type="entry name" value="KNOX1"/>
    <property type="match status" value="1"/>
</dbReference>
<reference evidence="4" key="1">
    <citation type="journal article" date="2023" name="Science">
        <title>Elucidation of the pathway for biosynthesis of saponin adjuvants from the soapbark tree.</title>
        <authorList>
            <person name="Reed J."/>
            <person name="Orme A."/>
            <person name="El-Demerdash A."/>
            <person name="Owen C."/>
            <person name="Martin L.B.B."/>
            <person name="Misra R.C."/>
            <person name="Kikuchi S."/>
            <person name="Rejzek M."/>
            <person name="Martin A.C."/>
            <person name="Harkess A."/>
            <person name="Leebens-Mack J."/>
            <person name="Louveau T."/>
            <person name="Stephenson M.J."/>
            <person name="Osbourn A."/>
        </authorList>
    </citation>
    <scope>NUCLEOTIDE SEQUENCE</scope>
    <source>
        <strain evidence="4">S10</strain>
    </source>
</reference>
<dbReference type="GO" id="GO:0005634">
    <property type="term" value="C:nucleus"/>
    <property type="evidence" value="ECO:0007669"/>
    <property type="project" value="UniProtKB-SubCell"/>
</dbReference>
<dbReference type="Pfam" id="PF03790">
    <property type="entry name" value="KNOX1"/>
    <property type="match status" value="1"/>
</dbReference>
<keyword evidence="4" id="KW-0238">DNA-binding</keyword>
<organism evidence="4 5">
    <name type="scientific">Quillaja saponaria</name>
    <name type="common">Soap bark tree</name>
    <dbReference type="NCBI Taxonomy" id="32244"/>
    <lineage>
        <taxon>Eukaryota</taxon>
        <taxon>Viridiplantae</taxon>
        <taxon>Streptophyta</taxon>
        <taxon>Embryophyta</taxon>
        <taxon>Tracheophyta</taxon>
        <taxon>Spermatophyta</taxon>
        <taxon>Magnoliopsida</taxon>
        <taxon>eudicotyledons</taxon>
        <taxon>Gunneridae</taxon>
        <taxon>Pentapetalae</taxon>
        <taxon>rosids</taxon>
        <taxon>fabids</taxon>
        <taxon>Fabales</taxon>
        <taxon>Quillajaceae</taxon>
        <taxon>Quillaja</taxon>
    </lineage>
</organism>
<keyword evidence="4" id="KW-0371">Homeobox</keyword>
<dbReference type="InterPro" id="IPR053363">
    <property type="entry name" value="Leaf_patterning_domain"/>
</dbReference>
<dbReference type="KEGG" id="qsa:O6P43_032474"/>
<protein>
    <submittedName>
        <fullName evidence="4">Homeobox protein knotted-1-like 1</fullName>
    </submittedName>
</protein>
<proteinExistence type="predicted"/>